<dbReference type="Pfam" id="PF16718">
    <property type="entry name" value="IFS"/>
    <property type="match status" value="1"/>
</dbReference>
<dbReference type="InterPro" id="IPR038509">
    <property type="entry name" value="IFS_sf"/>
</dbReference>
<dbReference type="InterPro" id="IPR046702">
    <property type="entry name" value="DUF6572"/>
</dbReference>
<dbReference type="Gene3D" id="1.25.40.520">
    <property type="match status" value="1"/>
</dbReference>
<dbReference type="RefSeq" id="WP_136670569.1">
    <property type="nucleotide sequence ID" value="NZ_SSXK01000010.1"/>
</dbReference>
<dbReference type="EMBL" id="SSXK01000010">
    <property type="protein sequence ID" value="TII04390.1"/>
    <property type="molecule type" value="Genomic_DNA"/>
</dbReference>
<dbReference type="AlphaFoldDB" id="A0A4T2GZ89"/>
<protein>
    <submittedName>
        <fullName evidence="1">Uncharacterized protein</fullName>
    </submittedName>
</protein>
<dbReference type="InterPro" id="IPR032002">
    <property type="entry name" value="IFS"/>
</dbReference>
<dbReference type="Pfam" id="PF20212">
    <property type="entry name" value="DUF6572"/>
    <property type="match status" value="1"/>
</dbReference>
<proteinExistence type="predicted"/>
<accession>A0A4T2GZ89</accession>
<feature type="non-terminal residue" evidence="1">
    <location>
        <position position="279"/>
    </location>
</feature>
<sequence length="279" mass="32858">MKDYQPVKTGWELEKYKQAIKEGKEDEVFLGDGEFMIRHRESFFEGITDMEVLIRYCLFPLYEEGDRDIVRRTENILKDFVASGEINKLYQVLSYFSVQSSLIEHFTNLPFFIDISVYLRNILENIVNLANTKGDKKFSLIINWISQFPEFREYDNEVVENILSIRRELANKPQVVPSLEEIFPIDLDPTKIDSIGVVENHLEMLLLDSNKWRKPLEKQHLLKLQEKLNNYIHFIESKQYVDSYGDDFTEKVINLTFQYPPSDNGLAFLVQVQKVLQPT</sequence>
<evidence type="ECO:0000313" key="1">
    <source>
        <dbReference type="EMBL" id="TII04390.1"/>
    </source>
</evidence>
<name>A0A4T2GZ89_STRSU</name>
<dbReference type="Proteomes" id="UP000306426">
    <property type="component" value="Unassembled WGS sequence"/>
</dbReference>
<evidence type="ECO:0000313" key="2">
    <source>
        <dbReference type="Proteomes" id="UP000306426"/>
    </source>
</evidence>
<organism evidence="1 2">
    <name type="scientific">Streptococcus suis</name>
    <dbReference type="NCBI Taxonomy" id="1307"/>
    <lineage>
        <taxon>Bacteria</taxon>
        <taxon>Bacillati</taxon>
        <taxon>Bacillota</taxon>
        <taxon>Bacilli</taxon>
        <taxon>Lactobacillales</taxon>
        <taxon>Streptococcaceae</taxon>
        <taxon>Streptococcus</taxon>
    </lineage>
</organism>
<gene>
    <name evidence="1" type="ORF">E8L09_04710</name>
</gene>
<reference evidence="1 2" key="1">
    <citation type="submission" date="2019-04" db="EMBL/GenBank/DDBJ databases">
        <title>Genome analysis of Streptococcus suis strain WUSS286.</title>
        <authorList>
            <person name="Chen H."/>
            <person name="Gao X."/>
            <person name="Wu Z."/>
        </authorList>
    </citation>
    <scope>NUCLEOTIDE SEQUENCE [LARGE SCALE GENOMIC DNA]</scope>
    <source>
        <strain evidence="1 2">WUSS286</strain>
    </source>
</reference>
<comment type="caution">
    <text evidence="1">The sequence shown here is derived from an EMBL/GenBank/DDBJ whole genome shotgun (WGS) entry which is preliminary data.</text>
</comment>